<organism evidence="9 10">
    <name type="scientific">Candidatus Accumulibacter contiguus</name>
    <dbReference type="NCBI Taxonomy" id="2954381"/>
    <lineage>
        <taxon>Bacteria</taxon>
        <taxon>Pseudomonadati</taxon>
        <taxon>Pseudomonadota</taxon>
        <taxon>Betaproteobacteria</taxon>
        <taxon>Candidatus Accumulibacter</taxon>
    </lineage>
</organism>
<comment type="subcellular location">
    <subcellularLocation>
        <location evidence="1">Endomembrane system</location>
        <topology evidence="1">Multi-pass membrane protein</topology>
    </subcellularLocation>
</comment>
<evidence type="ECO:0000313" key="10">
    <source>
        <dbReference type="Proteomes" id="UP000886469"/>
    </source>
</evidence>
<keyword evidence="4" id="KW-0560">Oxidoreductase</keyword>
<feature type="transmembrane region" description="Helical" evidence="7">
    <location>
        <begin position="160"/>
        <end position="183"/>
    </location>
</feature>
<accession>A0ABX1T5K2</accession>
<evidence type="ECO:0000256" key="3">
    <source>
        <dbReference type="ARBA" id="ARBA00022989"/>
    </source>
</evidence>
<keyword evidence="3 7" id="KW-1133">Transmembrane helix</keyword>
<keyword evidence="6 7" id="KW-0472">Membrane</keyword>
<feature type="transmembrane region" description="Helical" evidence="7">
    <location>
        <begin position="98"/>
        <end position="115"/>
    </location>
</feature>
<dbReference type="Pfam" id="PF04116">
    <property type="entry name" value="FA_hydroxylase"/>
    <property type="match status" value="1"/>
</dbReference>
<keyword evidence="10" id="KW-1185">Reference proteome</keyword>
<name>A0ABX1T5K2_9PROT</name>
<evidence type="ECO:0000256" key="4">
    <source>
        <dbReference type="ARBA" id="ARBA00023002"/>
    </source>
</evidence>
<feature type="transmembrane region" description="Helical" evidence="7">
    <location>
        <begin position="127"/>
        <end position="148"/>
    </location>
</feature>
<evidence type="ECO:0000313" key="9">
    <source>
        <dbReference type="EMBL" id="NMQ04930.1"/>
    </source>
</evidence>
<dbReference type="PANTHER" id="PTHR21624">
    <property type="entry name" value="STEROL DESATURASE-RELATED PROTEIN"/>
    <property type="match status" value="1"/>
</dbReference>
<reference evidence="9" key="1">
    <citation type="submission" date="2019-03" db="EMBL/GenBank/DDBJ databases">
        <title>Metabolic reconstructions from genomes of highly enriched 'Candidatus Accumulibacter' and 'Candidatus Competibacter' bioreactor populations.</title>
        <authorList>
            <person name="Annavajhala M.K."/>
            <person name="Welles L."/>
            <person name="Abbas B."/>
            <person name="Sorokin D."/>
            <person name="Park H."/>
            <person name="Van Loosdrecht M."/>
            <person name="Chandran K."/>
        </authorList>
    </citation>
    <scope>NUCLEOTIDE SEQUENCE</scope>
    <source>
        <strain evidence="9">SBR_L</strain>
    </source>
</reference>
<sequence length="334" mass="36804">MGAAPRPSNRACACSALWRIARAARAARRDLPCVPQVLGSVQTPQRSRRPSRGHRSSDELLSLLVLSHDISPFPCQDIITTPFDPTQAATDTLVTTGWYLPLLAFVILAVLECGSERRVPAGSLADHLLNLAGLAVQGIAIPAAGYLIATRVLAAHWPDFAGSLRIGCLGAFLLNFVLVDLVYYAQHRLFHRVGVLWALHQCHHASPVVSVWATSRNSLWVSFLFVYLLLNPLLGFLCDCPQGFFFSAALTASLDLWRHSRLPERFAPAWLGRALVTPAHHHLHHSLDGQGVNFGANLLLWDRCFGTAREPDGYPARYGTSNAPGPWRQFLFPW</sequence>
<evidence type="ECO:0000256" key="5">
    <source>
        <dbReference type="ARBA" id="ARBA00023098"/>
    </source>
</evidence>
<proteinExistence type="predicted"/>
<gene>
    <name evidence="9" type="ORF">E4Q08_06485</name>
</gene>
<dbReference type="InterPro" id="IPR051689">
    <property type="entry name" value="Sterol_desaturase/TMEM195"/>
</dbReference>
<evidence type="ECO:0000259" key="8">
    <source>
        <dbReference type="Pfam" id="PF04116"/>
    </source>
</evidence>
<dbReference type="Proteomes" id="UP000886469">
    <property type="component" value="Unassembled WGS sequence"/>
</dbReference>
<protein>
    <submittedName>
        <fullName evidence="9">Sterol desaturase family protein</fullName>
    </submittedName>
</protein>
<keyword evidence="2 7" id="KW-0812">Transmembrane</keyword>
<dbReference type="InterPro" id="IPR006694">
    <property type="entry name" value="Fatty_acid_hydroxylase"/>
</dbReference>
<keyword evidence="5" id="KW-0443">Lipid metabolism</keyword>
<evidence type="ECO:0000256" key="1">
    <source>
        <dbReference type="ARBA" id="ARBA00004127"/>
    </source>
</evidence>
<feature type="transmembrane region" description="Helical" evidence="7">
    <location>
        <begin position="219"/>
        <end position="238"/>
    </location>
</feature>
<comment type="caution">
    <text evidence="9">The sequence shown here is derived from an EMBL/GenBank/DDBJ whole genome shotgun (WGS) entry which is preliminary data.</text>
</comment>
<dbReference type="PANTHER" id="PTHR21624:SF1">
    <property type="entry name" value="ALKYLGLYCEROL MONOOXYGENASE"/>
    <property type="match status" value="1"/>
</dbReference>
<evidence type="ECO:0000256" key="6">
    <source>
        <dbReference type="ARBA" id="ARBA00023136"/>
    </source>
</evidence>
<evidence type="ECO:0000256" key="7">
    <source>
        <dbReference type="SAM" id="Phobius"/>
    </source>
</evidence>
<feature type="domain" description="Fatty acid hydroxylase" evidence="8">
    <location>
        <begin position="172"/>
        <end position="307"/>
    </location>
</feature>
<evidence type="ECO:0000256" key="2">
    <source>
        <dbReference type="ARBA" id="ARBA00022692"/>
    </source>
</evidence>
<dbReference type="EMBL" id="SPMX01000013">
    <property type="protein sequence ID" value="NMQ04930.1"/>
    <property type="molecule type" value="Genomic_DNA"/>
</dbReference>